<dbReference type="EMBL" id="NBXE01000002">
    <property type="protein sequence ID" value="RFA29446.1"/>
    <property type="molecule type" value="Genomic_DNA"/>
</dbReference>
<dbReference type="OrthoDB" id="5120563at2"/>
<gene>
    <name evidence="1" type="ORF">B7R25_00125</name>
</gene>
<dbReference type="RefSeq" id="WP_116416970.1">
    <property type="nucleotide sequence ID" value="NZ_NBXC01000002.1"/>
</dbReference>
<accession>A0A3E0WGI4</accession>
<evidence type="ECO:0000313" key="2">
    <source>
        <dbReference type="Proteomes" id="UP000257080"/>
    </source>
</evidence>
<dbReference type="Proteomes" id="UP000257080">
    <property type="component" value="Unassembled WGS sequence"/>
</dbReference>
<dbReference type="AlphaFoldDB" id="A0A3E0WGI4"/>
<organism evidence="1 2">
    <name type="scientific">Subtercola boreus</name>
    <dbReference type="NCBI Taxonomy" id="120213"/>
    <lineage>
        <taxon>Bacteria</taxon>
        <taxon>Bacillati</taxon>
        <taxon>Actinomycetota</taxon>
        <taxon>Actinomycetes</taxon>
        <taxon>Micrococcales</taxon>
        <taxon>Microbacteriaceae</taxon>
        <taxon>Subtercola</taxon>
    </lineage>
</organism>
<reference evidence="1 2" key="1">
    <citation type="submission" date="2017-04" db="EMBL/GenBank/DDBJ databases">
        <title>Comparative genome analysis of Subtercola boreus.</title>
        <authorList>
            <person name="Cho Y.-J."/>
            <person name="Cho A."/>
            <person name="Kim O.-S."/>
            <person name="Lee J.-I."/>
        </authorList>
    </citation>
    <scope>NUCLEOTIDE SEQUENCE [LARGE SCALE GENOMIC DNA]</scope>
    <source>
        <strain evidence="1 2">P28004</strain>
    </source>
</reference>
<protein>
    <submittedName>
        <fullName evidence="1">Uncharacterized protein</fullName>
    </submittedName>
</protein>
<proteinExistence type="predicted"/>
<evidence type="ECO:0000313" key="1">
    <source>
        <dbReference type="EMBL" id="RFA29446.1"/>
    </source>
</evidence>
<name>A0A3E0WGI4_9MICO</name>
<sequence>MLAYSEFFYLVHAGQGRWSIKHRITDEPAGVVTRSGAAFDIYDDSDRLVGTSDTIEHALGELYASA</sequence>
<comment type="caution">
    <text evidence="1">The sequence shown here is derived from an EMBL/GenBank/DDBJ whole genome shotgun (WGS) entry which is preliminary data.</text>
</comment>